<evidence type="ECO:0000256" key="3">
    <source>
        <dbReference type="ARBA" id="ARBA00022741"/>
    </source>
</evidence>
<evidence type="ECO:0000256" key="4">
    <source>
        <dbReference type="ARBA" id="ARBA00022840"/>
    </source>
</evidence>
<evidence type="ECO:0000256" key="6">
    <source>
        <dbReference type="ARBA" id="ARBA00022989"/>
    </source>
</evidence>
<feature type="coiled-coil region" evidence="9">
    <location>
        <begin position="97"/>
        <end position="124"/>
    </location>
</feature>
<keyword evidence="9" id="KW-0175">Coiled coil</keyword>
<dbReference type="InterPro" id="IPR004014">
    <property type="entry name" value="ATPase_P-typ_cation-transptr_N"/>
</dbReference>
<keyword evidence="6 10" id="KW-1133">Transmembrane helix</keyword>
<dbReference type="Gene3D" id="1.20.1110.10">
    <property type="entry name" value="Calcium-transporting ATPase, transmembrane domain"/>
    <property type="match status" value="1"/>
</dbReference>
<name>A0ABW8LCG6_9ACTN</name>
<dbReference type="SFLD" id="SFLDG00002">
    <property type="entry name" value="C1.7:_P-type_atpase_like"/>
    <property type="match status" value="1"/>
</dbReference>
<gene>
    <name evidence="12" type="ORF">ACI2L5_01485</name>
</gene>
<keyword evidence="5" id="KW-1278">Translocase</keyword>
<evidence type="ECO:0000256" key="5">
    <source>
        <dbReference type="ARBA" id="ARBA00022967"/>
    </source>
</evidence>
<dbReference type="Pfam" id="PF13246">
    <property type="entry name" value="Cation_ATPase"/>
    <property type="match status" value="1"/>
</dbReference>
<sequence length="1534" mass="158105">MIVSLLSGTVRSAAGAVAATPEVLSALGRMLTPRTRRMWQVPGGVQIELRYVRRPRAAEFARGLEARLGEVRGVCRAEVNGTLGCVFVGCEPDGSDLESVVRLVAEAEAEAEAAARETARETARGEGGGKAGADRVRIPRAVGFPGGPEAQVGAAVQVAGSLVAFGVAVVGRIARIPGLPPAVPALLELTEATPRLHDAAARKLGAAAADVGWATANLITTTLTFRPLGPVVSGLLAAIRYTEAKARRRAWQDWALRLGGRDGAYRHDAAPADERPMPLPQGPAGRYAHAAVPAAVAGYGVTGALTRSRDRALASMIAGIPRAAWSGLETFAATVGQCASDRGALVLRPEALRRLDRIDTVVLDARVLATGTWTVGTVAPLVPGQAPGGSAAAGPDLDEIHAVIHELIDGTDPAQPLEHGGWALRPLTERQDAEPELPGEAAALAGEWAEQGARVLLVVRDGRPVAVAGLVPQLQPLAEHLVRAARECGRVVLAGGPVGLHRRFGLDEAVPTGGTRTAALVRSLQGEGRGVAVVATRSGRALAQADLGIGVSGGLRRVAWDADVAAPPDVAYLLLTAVPDARRLSRLCVRIEAVGALAGATLALALPRRGAWARARVVSDGTAIAGIGTGVWAGWALRGHPAPAAVERTPWHAMTVRQVVARLGTSSRGLDEAEAGRRRRFEGHERPTAAVTLVGRVAEELANPLTPVLAIGGGISAALGSVLDAVLIGVVLAVDALVGGAQRLGADRAAERLVEATSARARLRRAGRAGLAETSADHLVSGDVIELRAGDAVPADCRVLEATGLEVDESSLTGESQLVLKTPAPTAARAVADRHSMLYQGTTVAAGSALAVVVATGTATEAGSAAQAAPAGALPESGVEHRLNTLGHWFLPLSIASGVALFLADLTRRRPLGAALGSAVSLCVAAVPEGLPFVATVAELAAARRLSTRNTLVRSAPTIEALGRTDVLCFDKTGTLTEGRISLQQVSDGLERRTLDALTPRLRRIVATAALAGPVGPTSALTHPTDRAIASGAERVGAAPAPEGREAADGWQRLAELPFEPGRGYHAVLGRAEGRTRLVVKGAPEVVLTRCVQVRRNDTTMPFTARLREAIDRDIDRLARRGLRVLVVAERIGPDTVAATPPALDGTDVKGLRLLGLLGLADPVRATAAESVRRLTRAGVRVVMLTGDHPSTAAAIAGELQPDEGLRMMTGVEMDALDDAALAEALPQISVFARVTPAHKVRIVATLRSVGRVVAVTGDGANDAPAIRLADVGIAIGSRATPAARTAADVVVTDDRIETVVDAIVEGRAMWASVRKALGILLGGNLGEIAFVLATSMFTGRSALNARQLLLVNLLTDMLPAMAIAARPPAGRAEKLLAEGPEVSLGRALTRHIRLRATLTALAAGSAWAVARATGTRARADTVSLVALVASQLLQTLADAGRDPVVALAAVGSLVALGLVVALPGLSHFFGSRPLGPVGWTIGLAAAAAPVVLPAVWHFLTRDLTGPGTTPTVHLTAPCAPCVRSSGTAQRSGK</sequence>
<dbReference type="SMART" id="SM00831">
    <property type="entry name" value="Cation_ATPase_N"/>
    <property type="match status" value="1"/>
</dbReference>
<dbReference type="Pfam" id="PF00122">
    <property type="entry name" value="E1-E2_ATPase"/>
    <property type="match status" value="1"/>
</dbReference>
<dbReference type="InterPro" id="IPR008250">
    <property type="entry name" value="ATPase_P-typ_transduc_dom_A_sf"/>
</dbReference>
<evidence type="ECO:0000259" key="11">
    <source>
        <dbReference type="SMART" id="SM00831"/>
    </source>
</evidence>
<keyword evidence="3" id="KW-0547">Nucleotide-binding</keyword>
<keyword evidence="7 10" id="KW-0472">Membrane</keyword>
<dbReference type="InterPro" id="IPR006068">
    <property type="entry name" value="ATPase_P-typ_cation-transptr_C"/>
</dbReference>
<dbReference type="RefSeq" id="WP_404745414.1">
    <property type="nucleotide sequence ID" value="NZ_JBJDQH010000001.1"/>
</dbReference>
<feature type="transmembrane region" description="Helical" evidence="10">
    <location>
        <begin position="1445"/>
        <end position="1466"/>
    </location>
</feature>
<dbReference type="InterPro" id="IPR059000">
    <property type="entry name" value="ATPase_P-type_domA"/>
</dbReference>
<comment type="catalytic activity">
    <reaction evidence="8">
        <text>ATP + H2O = ADP + phosphate + H(+)</text>
        <dbReference type="Rhea" id="RHEA:13065"/>
        <dbReference type="ChEBI" id="CHEBI:15377"/>
        <dbReference type="ChEBI" id="CHEBI:15378"/>
        <dbReference type="ChEBI" id="CHEBI:30616"/>
        <dbReference type="ChEBI" id="CHEBI:43474"/>
        <dbReference type="ChEBI" id="CHEBI:456216"/>
    </reaction>
</comment>
<dbReference type="NCBIfam" id="TIGR01494">
    <property type="entry name" value="ATPase_P-type"/>
    <property type="match status" value="2"/>
</dbReference>
<dbReference type="SUPFAM" id="SSF81665">
    <property type="entry name" value="Calcium ATPase, transmembrane domain M"/>
    <property type="match status" value="1"/>
</dbReference>
<dbReference type="Pfam" id="PF00689">
    <property type="entry name" value="Cation_ATPase_C"/>
    <property type="match status" value="1"/>
</dbReference>
<keyword evidence="4" id="KW-0067">ATP-binding</keyword>
<evidence type="ECO:0000256" key="1">
    <source>
        <dbReference type="ARBA" id="ARBA00004651"/>
    </source>
</evidence>
<comment type="caution">
    <text evidence="12">The sequence shown here is derived from an EMBL/GenBank/DDBJ whole genome shotgun (WGS) entry which is preliminary data.</text>
</comment>
<dbReference type="PRINTS" id="PR00120">
    <property type="entry name" value="HATPASE"/>
</dbReference>
<dbReference type="Proteomes" id="UP001620295">
    <property type="component" value="Unassembled WGS sequence"/>
</dbReference>
<proteinExistence type="predicted"/>
<dbReference type="PANTHER" id="PTHR42861">
    <property type="entry name" value="CALCIUM-TRANSPORTING ATPASE"/>
    <property type="match status" value="1"/>
</dbReference>
<accession>A0ABW8LCG6</accession>
<keyword evidence="13" id="KW-1185">Reference proteome</keyword>
<dbReference type="SUPFAM" id="SSF81653">
    <property type="entry name" value="Calcium ATPase, transduction domain A"/>
    <property type="match status" value="1"/>
</dbReference>
<evidence type="ECO:0000256" key="2">
    <source>
        <dbReference type="ARBA" id="ARBA00022692"/>
    </source>
</evidence>
<evidence type="ECO:0000313" key="12">
    <source>
        <dbReference type="EMBL" id="MFK4263600.1"/>
    </source>
</evidence>
<dbReference type="InterPro" id="IPR001757">
    <property type="entry name" value="P_typ_ATPase"/>
</dbReference>
<dbReference type="EMBL" id="JBJDQH010000001">
    <property type="protein sequence ID" value="MFK4263600.1"/>
    <property type="molecule type" value="Genomic_DNA"/>
</dbReference>
<evidence type="ECO:0000256" key="7">
    <source>
        <dbReference type="ARBA" id="ARBA00023136"/>
    </source>
</evidence>
<dbReference type="InterPro" id="IPR023298">
    <property type="entry name" value="ATPase_P-typ_TM_dom_sf"/>
</dbReference>
<dbReference type="InterPro" id="IPR044492">
    <property type="entry name" value="P_typ_ATPase_HD_dom"/>
</dbReference>
<protein>
    <submittedName>
        <fullName evidence="12">HAD-IC family P-type ATPase</fullName>
    </submittedName>
</protein>
<evidence type="ECO:0000313" key="13">
    <source>
        <dbReference type="Proteomes" id="UP001620295"/>
    </source>
</evidence>
<dbReference type="Pfam" id="PF00690">
    <property type="entry name" value="Cation_ATPase_N"/>
    <property type="match status" value="1"/>
</dbReference>
<dbReference type="SFLD" id="SFLDF00027">
    <property type="entry name" value="p-type_atpase"/>
    <property type="match status" value="1"/>
</dbReference>
<reference evidence="12 13" key="1">
    <citation type="submission" date="2024-11" db="EMBL/GenBank/DDBJ databases">
        <title>The Natural Products Discovery Center: Release of the First 8490 Sequenced Strains for Exploring Actinobacteria Biosynthetic Diversity.</title>
        <authorList>
            <person name="Kalkreuter E."/>
            <person name="Kautsar S.A."/>
            <person name="Yang D."/>
            <person name="Bader C.D."/>
            <person name="Teijaro C.N."/>
            <person name="Fluegel L."/>
            <person name="Davis C.M."/>
            <person name="Simpson J.R."/>
            <person name="Lauterbach L."/>
            <person name="Steele A.D."/>
            <person name="Gui C."/>
            <person name="Meng S."/>
            <person name="Li G."/>
            <person name="Viehrig K."/>
            <person name="Ye F."/>
            <person name="Su P."/>
            <person name="Kiefer A.F."/>
            <person name="Nichols A."/>
            <person name="Cepeda A.J."/>
            <person name="Yan W."/>
            <person name="Fan B."/>
            <person name="Jiang Y."/>
            <person name="Adhikari A."/>
            <person name="Zheng C.-J."/>
            <person name="Schuster L."/>
            <person name="Cowan T.M."/>
            <person name="Smanski M.J."/>
            <person name="Chevrette M.G."/>
            <person name="De Carvalho L.P.S."/>
            <person name="Shen B."/>
        </authorList>
    </citation>
    <scope>NUCLEOTIDE SEQUENCE [LARGE SCALE GENOMIC DNA]</scope>
    <source>
        <strain evidence="12 13">NPDC020863</strain>
    </source>
</reference>
<feature type="transmembrane region" description="Helical" evidence="10">
    <location>
        <begin position="1478"/>
        <end position="1500"/>
    </location>
</feature>
<evidence type="ECO:0000256" key="8">
    <source>
        <dbReference type="ARBA" id="ARBA00049360"/>
    </source>
</evidence>
<dbReference type="Gene3D" id="3.40.50.1000">
    <property type="entry name" value="HAD superfamily/HAD-like"/>
    <property type="match status" value="1"/>
</dbReference>
<feature type="domain" description="Cation-transporting P-type ATPase N-terminal" evidence="11">
    <location>
        <begin position="650"/>
        <end position="721"/>
    </location>
</feature>
<evidence type="ECO:0000256" key="9">
    <source>
        <dbReference type="SAM" id="Coils"/>
    </source>
</evidence>
<dbReference type="PROSITE" id="PS00154">
    <property type="entry name" value="ATPASE_E1_E2"/>
    <property type="match status" value="1"/>
</dbReference>
<dbReference type="InterPro" id="IPR018303">
    <property type="entry name" value="ATPase_P-typ_P_site"/>
</dbReference>
<dbReference type="Gene3D" id="3.40.1110.10">
    <property type="entry name" value="Calcium-transporting ATPase, cytoplasmic domain N"/>
    <property type="match status" value="1"/>
</dbReference>
<evidence type="ECO:0000256" key="10">
    <source>
        <dbReference type="SAM" id="Phobius"/>
    </source>
</evidence>
<feature type="transmembrane region" description="Helical" evidence="10">
    <location>
        <begin position="1318"/>
        <end position="1340"/>
    </location>
</feature>
<dbReference type="InterPro" id="IPR023299">
    <property type="entry name" value="ATPase_P-typ_cyto_dom_N"/>
</dbReference>
<dbReference type="PRINTS" id="PR00119">
    <property type="entry name" value="CATATPASE"/>
</dbReference>
<dbReference type="SFLD" id="SFLDS00003">
    <property type="entry name" value="Haloacid_Dehalogenase"/>
    <property type="match status" value="1"/>
</dbReference>
<dbReference type="InterPro" id="IPR036412">
    <property type="entry name" value="HAD-like_sf"/>
</dbReference>
<organism evidence="12 13">
    <name type="scientific">Streptomyces milbemycinicus</name>
    <dbReference type="NCBI Taxonomy" id="476552"/>
    <lineage>
        <taxon>Bacteria</taxon>
        <taxon>Bacillati</taxon>
        <taxon>Actinomycetota</taxon>
        <taxon>Actinomycetes</taxon>
        <taxon>Kitasatosporales</taxon>
        <taxon>Streptomycetaceae</taxon>
        <taxon>Streptomyces</taxon>
    </lineage>
</organism>
<comment type="subcellular location">
    <subcellularLocation>
        <location evidence="1">Cell membrane</location>
        <topology evidence="1">Multi-pass membrane protein</topology>
    </subcellularLocation>
</comment>
<dbReference type="SUPFAM" id="SSF56784">
    <property type="entry name" value="HAD-like"/>
    <property type="match status" value="1"/>
</dbReference>
<dbReference type="InterPro" id="IPR023214">
    <property type="entry name" value="HAD_sf"/>
</dbReference>
<dbReference type="Gene3D" id="2.70.150.10">
    <property type="entry name" value="Calcium-transporting ATPase, cytoplasmic transduction domain A"/>
    <property type="match status" value="1"/>
</dbReference>
<keyword evidence="2 10" id="KW-0812">Transmembrane</keyword>